<name>A0A0D0DKC2_9AGAM</name>
<keyword evidence="3" id="KW-1185">Reference proteome</keyword>
<dbReference type="InParanoid" id="A0A0D0DKC2"/>
<dbReference type="STRING" id="930991.A0A0D0DKC2"/>
<keyword evidence="1" id="KW-0472">Membrane</keyword>
<dbReference type="EMBL" id="KN826523">
    <property type="protein sequence ID" value="KIK78650.1"/>
    <property type="molecule type" value="Genomic_DNA"/>
</dbReference>
<feature type="non-terminal residue" evidence="2">
    <location>
        <position position="95"/>
    </location>
</feature>
<reference evidence="2 3" key="1">
    <citation type="submission" date="2014-04" db="EMBL/GenBank/DDBJ databases">
        <authorList>
            <consortium name="DOE Joint Genome Institute"/>
            <person name="Kuo A."/>
            <person name="Kohler A."/>
            <person name="Jargeat P."/>
            <person name="Nagy L.G."/>
            <person name="Floudas D."/>
            <person name="Copeland A."/>
            <person name="Barry K.W."/>
            <person name="Cichocki N."/>
            <person name="Veneault-Fourrey C."/>
            <person name="LaButti K."/>
            <person name="Lindquist E.A."/>
            <person name="Lipzen A."/>
            <person name="Lundell T."/>
            <person name="Morin E."/>
            <person name="Murat C."/>
            <person name="Sun H."/>
            <person name="Tunlid A."/>
            <person name="Henrissat B."/>
            <person name="Grigoriev I.V."/>
            <person name="Hibbett D.S."/>
            <person name="Martin F."/>
            <person name="Nordberg H.P."/>
            <person name="Cantor M.N."/>
            <person name="Hua S.X."/>
        </authorList>
    </citation>
    <scope>NUCLEOTIDE SEQUENCE [LARGE SCALE GENOMIC DNA]</scope>
    <source>
        <strain evidence="2 3">Ve08.2h10</strain>
    </source>
</reference>
<proteinExistence type="predicted"/>
<dbReference type="Proteomes" id="UP000054538">
    <property type="component" value="Unassembled WGS sequence"/>
</dbReference>
<reference evidence="3" key="2">
    <citation type="submission" date="2015-01" db="EMBL/GenBank/DDBJ databases">
        <title>Evolutionary Origins and Diversification of the Mycorrhizal Mutualists.</title>
        <authorList>
            <consortium name="DOE Joint Genome Institute"/>
            <consortium name="Mycorrhizal Genomics Consortium"/>
            <person name="Kohler A."/>
            <person name="Kuo A."/>
            <person name="Nagy L.G."/>
            <person name="Floudas D."/>
            <person name="Copeland A."/>
            <person name="Barry K.W."/>
            <person name="Cichocki N."/>
            <person name="Veneault-Fourrey C."/>
            <person name="LaButti K."/>
            <person name="Lindquist E.A."/>
            <person name="Lipzen A."/>
            <person name="Lundell T."/>
            <person name="Morin E."/>
            <person name="Murat C."/>
            <person name="Riley R."/>
            <person name="Ohm R."/>
            <person name="Sun H."/>
            <person name="Tunlid A."/>
            <person name="Henrissat B."/>
            <person name="Grigoriev I.V."/>
            <person name="Hibbett D.S."/>
            <person name="Martin F."/>
        </authorList>
    </citation>
    <scope>NUCLEOTIDE SEQUENCE [LARGE SCALE GENOMIC DNA]</scope>
    <source>
        <strain evidence="3">Ve08.2h10</strain>
    </source>
</reference>
<evidence type="ECO:0000313" key="2">
    <source>
        <dbReference type="EMBL" id="KIK78650.1"/>
    </source>
</evidence>
<dbReference type="OrthoDB" id="2691413at2759"/>
<dbReference type="AlphaFoldDB" id="A0A0D0DKC2"/>
<evidence type="ECO:0000256" key="1">
    <source>
        <dbReference type="SAM" id="Phobius"/>
    </source>
</evidence>
<organism evidence="2 3">
    <name type="scientific">Paxillus rubicundulus Ve08.2h10</name>
    <dbReference type="NCBI Taxonomy" id="930991"/>
    <lineage>
        <taxon>Eukaryota</taxon>
        <taxon>Fungi</taxon>
        <taxon>Dikarya</taxon>
        <taxon>Basidiomycota</taxon>
        <taxon>Agaricomycotina</taxon>
        <taxon>Agaricomycetes</taxon>
        <taxon>Agaricomycetidae</taxon>
        <taxon>Boletales</taxon>
        <taxon>Paxilineae</taxon>
        <taxon>Paxillaceae</taxon>
        <taxon>Paxillus</taxon>
    </lineage>
</organism>
<sequence length="95" mass="10627">KTLISSLIEPYNEYLTETLGKPLSTHETVLSLGCMKNCLHKCMTITCLYFNYFASVTVLSCICFTLPQFIVCYGLFPTAPSQPQIAVSINLLAFY</sequence>
<accession>A0A0D0DKC2</accession>
<protein>
    <submittedName>
        <fullName evidence="2">Uncharacterized protein</fullName>
    </submittedName>
</protein>
<evidence type="ECO:0000313" key="3">
    <source>
        <dbReference type="Proteomes" id="UP000054538"/>
    </source>
</evidence>
<gene>
    <name evidence="2" type="ORF">PAXRUDRAFT_90559</name>
</gene>
<keyword evidence="1" id="KW-1133">Transmembrane helix</keyword>
<feature type="non-terminal residue" evidence="2">
    <location>
        <position position="1"/>
    </location>
</feature>
<dbReference type="HOGENOM" id="CLU_2378449_0_0_1"/>
<keyword evidence="1" id="KW-0812">Transmembrane</keyword>
<feature type="transmembrane region" description="Helical" evidence="1">
    <location>
        <begin position="49"/>
        <end position="76"/>
    </location>
</feature>